<dbReference type="InterPro" id="IPR003115">
    <property type="entry name" value="ParB_N"/>
</dbReference>
<evidence type="ECO:0000256" key="2">
    <source>
        <dbReference type="ARBA" id="ARBA00022829"/>
    </source>
</evidence>
<dbReference type="SMART" id="SM00470">
    <property type="entry name" value="ParB"/>
    <property type="match status" value="1"/>
</dbReference>
<dbReference type="InterPro" id="IPR036086">
    <property type="entry name" value="ParB/Sulfiredoxin_sf"/>
</dbReference>
<dbReference type="SUPFAM" id="SSF109709">
    <property type="entry name" value="KorB DNA-binding domain-like"/>
    <property type="match status" value="1"/>
</dbReference>
<dbReference type="Pfam" id="PF17762">
    <property type="entry name" value="HTH_ParB"/>
    <property type="match status" value="1"/>
</dbReference>
<feature type="domain" description="ParB-like N-terminal" evidence="3">
    <location>
        <begin position="38"/>
        <end position="129"/>
    </location>
</feature>
<proteinExistence type="inferred from homology"/>
<gene>
    <name evidence="4" type="ordered locus">Sulku_2757</name>
</gene>
<keyword evidence="2" id="KW-0159">Chromosome partition</keyword>
<dbReference type="InterPro" id="IPR050336">
    <property type="entry name" value="Chromosome_partition/occlusion"/>
</dbReference>
<sequence length="282" mass="31436">MAKRNRITAELSQTIAESAPLVKMVPKQITIDGSETHADIEISKLIHNPFQPRIEMDSNELSELVQSIEKNGLLQPILVTSNHNGKYTILAGHRRAEAFKILGKEKIPCMLKNDVSRQDMAVFAIAENAVRVDLNPIEFAISMQHLLDEGVVESQNKLAEHIGLSKGHVSKIMGILKLPSNIIKMVKEDNYNIVYILSILNKVAPDKIKSAYEEIKSLGRDDAESVLKTKYLSKGKDTATLPIFKAKQTKDKIKIDINIAGMNEAKLVKLNDAIKKMIADFE</sequence>
<dbReference type="NCBIfam" id="TIGR00180">
    <property type="entry name" value="parB_part"/>
    <property type="match status" value="1"/>
</dbReference>
<dbReference type="GO" id="GO:0003677">
    <property type="term" value="F:DNA binding"/>
    <property type="evidence" value="ECO:0007669"/>
    <property type="project" value="InterPro"/>
</dbReference>
<accession>E4U3Z0</accession>
<evidence type="ECO:0000313" key="4">
    <source>
        <dbReference type="EMBL" id="ADR35406.1"/>
    </source>
</evidence>
<dbReference type="OrthoDB" id="9802051at2"/>
<evidence type="ECO:0000313" key="5">
    <source>
        <dbReference type="Proteomes" id="UP000008721"/>
    </source>
</evidence>
<dbReference type="HOGENOM" id="CLU_023853_0_1_7"/>
<dbReference type="InterPro" id="IPR004437">
    <property type="entry name" value="ParB/RepB/Spo0J"/>
</dbReference>
<dbReference type="PANTHER" id="PTHR33375">
    <property type="entry name" value="CHROMOSOME-PARTITIONING PROTEIN PARB-RELATED"/>
    <property type="match status" value="1"/>
</dbReference>
<geneLocation type="plasmid" evidence="4 5">
    <name>pSULKU03</name>
</geneLocation>
<name>E4U3Z0_SULKY</name>
<dbReference type="Gene3D" id="1.10.10.2830">
    <property type="match status" value="1"/>
</dbReference>
<dbReference type="GO" id="GO:0007059">
    <property type="term" value="P:chromosome segregation"/>
    <property type="evidence" value="ECO:0007669"/>
    <property type="project" value="UniProtKB-KW"/>
</dbReference>
<dbReference type="EMBL" id="CP002358">
    <property type="protein sequence ID" value="ADR35406.1"/>
    <property type="molecule type" value="Genomic_DNA"/>
</dbReference>
<dbReference type="Proteomes" id="UP000008721">
    <property type="component" value="Plasmid pSULKU03"/>
</dbReference>
<dbReference type="RefSeq" id="WP_013450017.1">
    <property type="nucleotide sequence ID" value="NC_014756.1"/>
</dbReference>
<evidence type="ECO:0000259" key="3">
    <source>
        <dbReference type="SMART" id="SM00470"/>
    </source>
</evidence>
<dbReference type="AlphaFoldDB" id="E4U3Z0"/>
<reference evidence="4 5" key="1">
    <citation type="journal article" date="2012" name="Stand. Genomic Sci.">
        <title>Complete genome sequence of the sulfur compounds oxidizing chemolithoautotroph Sulfuricurvum kujiense type strain (YK-1(T)).</title>
        <authorList>
            <person name="Han C."/>
            <person name="Kotsyurbenko O."/>
            <person name="Chertkov O."/>
            <person name="Held B."/>
            <person name="Lapidus A."/>
            <person name="Nolan M."/>
            <person name="Lucas S."/>
            <person name="Hammon N."/>
            <person name="Deshpande S."/>
            <person name="Cheng J.F."/>
            <person name="Tapia R."/>
            <person name="Goodwin L.A."/>
            <person name="Pitluck S."/>
            <person name="Liolios K."/>
            <person name="Pagani I."/>
            <person name="Ivanova N."/>
            <person name="Mavromatis K."/>
            <person name="Mikhailova N."/>
            <person name="Pati A."/>
            <person name="Chen A."/>
            <person name="Palaniappan K."/>
            <person name="Land M."/>
            <person name="Hauser L."/>
            <person name="Chang Y.J."/>
            <person name="Jeffries C.D."/>
            <person name="Brambilla E.M."/>
            <person name="Rohde M."/>
            <person name="Spring S."/>
            <person name="Sikorski J."/>
            <person name="Goker M."/>
            <person name="Woyke T."/>
            <person name="Bristow J."/>
            <person name="Eisen J.A."/>
            <person name="Markowitz V."/>
            <person name="Hugenholtz P."/>
            <person name="Kyrpides N.C."/>
            <person name="Klenk H.P."/>
            <person name="Detter J.C."/>
        </authorList>
    </citation>
    <scope>NUCLEOTIDE SEQUENCE [LARGE SCALE GENOMIC DNA]</scope>
    <source>
        <strain evidence="5">ATCC BAA-921 / DSM 16994 / JCM 11577 / YK-1</strain>
    </source>
</reference>
<dbReference type="PANTHER" id="PTHR33375:SF1">
    <property type="entry name" value="CHROMOSOME-PARTITIONING PROTEIN PARB-RELATED"/>
    <property type="match status" value="1"/>
</dbReference>
<dbReference type="GO" id="GO:0005694">
    <property type="term" value="C:chromosome"/>
    <property type="evidence" value="ECO:0007669"/>
    <property type="project" value="TreeGrafter"/>
</dbReference>
<comment type="similarity">
    <text evidence="1">Belongs to the ParB family.</text>
</comment>
<dbReference type="InterPro" id="IPR041468">
    <property type="entry name" value="HTH_ParB/Spo0J"/>
</dbReference>
<evidence type="ECO:0000256" key="1">
    <source>
        <dbReference type="ARBA" id="ARBA00006295"/>
    </source>
</evidence>
<keyword evidence="5" id="KW-1185">Reference proteome</keyword>
<keyword evidence="4" id="KW-0614">Plasmid</keyword>
<protein>
    <submittedName>
        <fullName evidence="4">ParB-like partition protein</fullName>
    </submittedName>
</protein>
<dbReference type="Pfam" id="PF02195">
    <property type="entry name" value="ParB_N"/>
    <property type="match status" value="1"/>
</dbReference>
<dbReference type="KEGG" id="sku:Sulku_2757"/>
<organism evidence="4 5">
    <name type="scientific">Sulfuricurvum kujiense (strain ATCC BAA-921 / DSM 16994 / JCM 11577 / YK-1)</name>
    <dbReference type="NCBI Taxonomy" id="709032"/>
    <lineage>
        <taxon>Bacteria</taxon>
        <taxon>Pseudomonadati</taxon>
        <taxon>Campylobacterota</taxon>
        <taxon>Epsilonproteobacteria</taxon>
        <taxon>Campylobacterales</taxon>
        <taxon>Sulfurimonadaceae</taxon>
        <taxon>Sulfuricurvum</taxon>
    </lineage>
</organism>
<dbReference type="SUPFAM" id="SSF110849">
    <property type="entry name" value="ParB/Sulfiredoxin"/>
    <property type="match status" value="1"/>
</dbReference>
<dbReference type="Gene3D" id="3.90.1530.30">
    <property type="match status" value="1"/>
</dbReference>